<dbReference type="SUPFAM" id="SSF46689">
    <property type="entry name" value="Homeodomain-like"/>
    <property type="match status" value="1"/>
</dbReference>
<dbReference type="FunFam" id="3.40.50.2300:FF:000018">
    <property type="entry name" value="DNA-binding transcriptional regulator NtrC"/>
    <property type="match status" value="1"/>
</dbReference>
<dbReference type="Gene3D" id="1.10.10.60">
    <property type="entry name" value="Homeodomain-like"/>
    <property type="match status" value="1"/>
</dbReference>
<dbReference type="SUPFAM" id="SSF52172">
    <property type="entry name" value="CheY-like"/>
    <property type="match status" value="1"/>
</dbReference>
<dbReference type="InterPro" id="IPR025944">
    <property type="entry name" value="Sigma_54_int_dom_CS"/>
</dbReference>
<dbReference type="InterPro" id="IPR002078">
    <property type="entry name" value="Sigma_54_int"/>
</dbReference>
<dbReference type="EMBL" id="CP000251">
    <property type="protein sequence ID" value="ABC81328.1"/>
    <property type="molecule type" value="Genomic_DNA"/>
</dbReference>
<keyword evidence="3 11" id="KW-0597">Phosphoprotein</keyword>
<evidence type="ECO:0000259" key="12">
    <source>
        <dbReference type="PROSITE" id="PS50045"/>
    </source>
</evidence>
<dbReference type="PROSITE" id="PS50110">
    <property type="entry name" value="RESPONSE_REGULATORY"/>
    <property type="match status" value="1"/>
</dbReference>
<dbReference type="InterPro" id="IPR011006">
    <property type="entry name" value="CheY-like_superfamily"/>
</dbReference>
<dbReference type="eggNOG" id="COG2204">
    <property type="taxonomic scope" value="Bacteria"/>
</dbReference>
<dbReference type="CDD" id="cd00009">
    <property type="entry name" value="AAA"/>
    <property type="match status" value="1"/>
</dbReference>
<proteinExistence type="predicted"/>
<evidence type="ECO:0000313" key="14">
    <source>
        <dbReference type="EMBL" id="ABC81328.1"/>
    </source>
</evidence>
<dbReference type="Gene3D" id="3.40.50.2300">
    <property type="match status" value="1"/>
</dbReference>
<feature type="domain" description="Response regulatory" evidence="13">
    <location>
        <begin position="4"/>
        <end position="118"/>
    </location>
</feature>
<dbReference type="KEGG" id="ade:Adeh_1555"/>
<keyword evidence="10" id="KW-0804">Transcription</keyword>
<keyword evidence="4" id="KW-0547">Nucleotide-binding</keyword>
<dbReference type="Pfam" id="PF25601">
    <property type="entry name" value="AAA_lid_14"/>
    <property type="match status" value="1"/>
</dbReference>
<dbReference type="InterPro" id="IPR002197">
    <property type="entry name" value="HTH_Fis"/>
</dbReference>
<feature type="domain" description="Sigma-54 factor interaction" evidence="12">
    <location>
        <begin position="143"/>
        <end position="372"/>
    </location>
</feature>
<accession>Q2II48</accession>
<dbReference type="GO" id="GO:0005524">
    <property type="term" value="F:ATP binding"/>
    <property type="evidence" value="ECO:0007669"/>
    <property type="project" value="UniProtKB-KW"/>
</dbReference>
<evidence type="ECO:0000256" key="3">
    <source>
        <dbReference type="ARBA" id="ARBA00022553"/>
    </source>
</evidence>
<dbReference type="InterPro" id="IPR003593">
    <property type="entry name" value="AAA+_ATPase"/>
</dbReference>
<dbReference type="GO" id="GO:0005737">
    <property type="term" value="C:cytoplasm"/>
    <property type="evidence" value="ECO:0007669"/>
    <property type="project" value="UniProtKB-SubCell"/>
</dbReference>
<keyword evidence="7" id="KW-0805">Transcription regulation</keyword>
<dbReference type="STRING" id="290397.Adeh_1555"/>
<dbReference type="Gene3D" id="1.10.8.60">
    <property type="match status" value="1"/>
</dbReference>
<dbReference type="InterPro" id="IPR027417">
    <property type="entry name" value="P-loop_NTPase"/>
</dbReference>
<dbReference type="HOGENOM" id="CLU_000445_0_6_7"/>
<dbReference type="SMART" id="SM00448">
    <property type="entry name" value="REC"/>
    <property type="match status" value="1"/>
</dbReference>
<dbReference type="Proteomes" id="UP000001935">
    <property type="component" value="Chromosome"/>
</dbReference>
<comment type="subcellular location">
    <subcellularLocation>
        <location evidence="1">Cytoplasm</location>
    </subcellularLocation>
</comment>
<name>Q2II48_ANADE</name>
<evidence type="ECO:0000256" key="5">
    <source>
        <dbReference type="ARBA" id="ARBA00022840"/>
    </source>
</evidence>
<dbReference type="InterPro" id="IPR025943">
    <property type="entry name" value="Sigma_54_int_dom_ATP-bd_2"/>
</dbReference>
<gene>
    <name evidence="14" type="ordered locus">Adeh_1555</name>
</gene>
<dbReference type="GO" id="GO:0000160">
    <property type="term" value="P:phosphorelay signal transduction system"/>
    <property type="evidence" value="ECO:0007669"/>
    <property type="project" value="UniProtKB-KW"/>
</dbReference>
<keyword evidence="9" id="KW-0010">Activator</keyword>
<sequence>MRYRVLIVDDETDSREALAELSQRWGYDVQTASDGTEALRRAIEGHPDVILTDLVMPNMDGLWLLRALRAELPDCPVVLLTGRGTIQTAVQAIREGAFDFIEKPLEVPRLRLVLERALEKKETMREVQLLRRRIAALAPGTDMIGSGPAMQRVFELVKKVAPSNASVVIAGESGTGKEVVARAIHNLSPRKDKPFVALNCSAIPATLIESELFGYERGAFTGADQRRLGNFELAHNGTLFLDEIGELPLELQAKFLRVLEERKIRRLGGRSEVEVDVRVICATNRDLKEEIRRGRFREDLYFRLHVFSILLPTLKERREDVPLLVHHFIEKFNAETGKHVQGVSPAALAVLQGYAWPGNIRELRNTVERAMILVDGEVIGEEQLPPDMQASRPEAATLRVPLGLPLDKVEKEYILASLQRNGGNKARTAEILGISEKTLYNKLNRYAAEARSRGEASEGDPAAAAKA</sequence>
<dbReference type="RefSeq" id="WP_011420611.1">
    <property type="nucleotide sequence ID" value="NC_007760.1"/>
</dbReference>
<dbReference type="PRINTS" id="PR01590">
    <property type="entry name" value="HTHFIS"/>
</dbReference>
<dbReference type="SMART" id="SM00382">
    <property type="entry name" value="AAA"/>
    <property type="match status" value="1"/>
</dbReference>
<dbReference type="Pfam" id="PF02954">
    <property type="entry name" value="HTH_8"/>
    <property type="match status" value="1"/>
</dbReference>
<dbReference type="InterPro" id="IPR001789">
    <property type="entry name" value="Sig_transdc_resp-reg_receiver"/>
</dbReference>
<dbReference type="GO" id="GO:0006355">
    <property type="term" value="P:regulation of DNA-templated transcription"/>
    <property type="evidence" value="ECO:0007669"/>
    <property type="project" value="InterPro"/>
</dbReference>
<dbReference type="PROSITE" id="PS00675">
    <property type="entry name" value="SIGMA54_INTERACT_1"/>
    <property type="match status" value="1"/>
</dbReference>
<evidence type="ECO:0000313" key="15">
    <source>
        <dbReference type="Proteomes" id="UP000001935"/>
    </source>
</evidence>
<evidence type="ECO:0000256" key="6">
    <source>
        <dbReference type="ARBA" id="ARBA00023012"/>
    </source>
</evidence>
<dbReference type="FunFam" id="3.40.50.300:FF:000006">
    <property type="entry name" value="DNA-binding transcriptional regulator NtrC"/>
    <property type="match status" value="1"/>
</dbReference>
<evidence type="ECO:0000256" key="1">
    <source>
        <dbReference type="ARBA" id="ARBA00004496"/>
    </source>
</evidence>
<evidence type="ECO:0000256" key="2">
    <source>
        <dbReference type="ARBA" id="ARBA00022490"/>
    </source>
</evidence>
<dbReference type="Pfam" id="PF00072">
    <property type="entry name" value="Response_reg"/>
    <property type="match status" value="1"/>
</dbReference>
<reference evidence="14 15" key="1">
    <citation type="submission" date="2006-01" db="EMBL/GenBank/DDBJ databases">
        <title>Complete sequence of Anaeromyxobacter dehalogenans 2CP-C.</title>
        <authorList>
            <consortium name="US DOE Joint Genome Institute"/>
            <person name="Copeland A."/>
            <person name="Lucas S."/>
            <person name="Lapidus A."/>
            <person name="Barry K."/>
            <person name="Detter J.C."/>
            <person name="Glavina T."/>
            <person name="Hammon N."/>
            <person name="Israni S."/>
            <person name="Pitluck S."/>
            <person name="Brettin T."/>
            <person name="Bruce D."/>
            <person name="Han C."/>
            <person name="Tapia R."/>
            <person name="Gilna P."/>
            <person name="Kiss H."/>
            <person name="Schmutz J."/>
            <person name="Larimer F."/>
            <person name="Land M."/>
            <person name="Kyrpides N."/>
            <person name="Anderson I."/>
            <person name="Sanford R.A."/>
            <person name="Ritalahti K.M."/>
            <person name="Thomas H.S."/>
            <person name="Kirby J.R."/>
            <person name="Zhulin I.B."/>
            <person name="Loeffler F.E."/>
            <person name="Richardson P."/>
        </authorList>
    </citation>
    <scope>NUCLEOTIDE SEQUENCE [LARGE SCALE GENOMIC DNA]</scope>
    <source>
        <strain evidence="14 15">2CP-C</strain>
    </source>
</reference>
<dbReference type="AlphaFoldDB" id="Q2II48"/>
<dbReference type="PROSITE" id="PS00676">
    <property type="entry name" value="SIGMA54_INTERACT_2"/>
    <property type="match status" value="1"/>
</dbReference>
<dbReference type="Gene3D" id="3.40.50.300">
    <property type="entry name" value="P-loop containing nucleotide triphosphate hydrolases"/>
    <property type="match status" value="1"/>
</dbReference>
<organism evidence="14 15">
    <name type="scientific">Anaeromyxobacter dehalogenans (strain 2CP-C)</name>
    <dbReference type="NCBI Taxonomy" id="290397"/>
    <lineage>
        <taxon>Bacteria</taxon>
        <taxon>Pseudomonadati</taxon>
        <taxon>Myxococcota</taxon>
        <taxon>Myxococcia</taxon>
        <taxon>Myxococcales</taxon>
        <taxon>Cystobacterineae</taxon>
        <taxon>Anaeromyxobacteraceae</taxon>
        <taxon>Anaeromyxobacter</taxon>
    </lineage>
</organism>
<evidence type="ECO:0000256" key="4">
    <source>
        <dbReference type="ARBA" id="ARBA00022741"/>
    </source>
</evidence>
<dbReference type="GO" id="GO:0043565">
    <property type="term" value="F:sequence-specific DNA binding"/>
    <property type="evidence" value="ECO:0007669"/>
    <property type="project" value="InterPro"/>
</dbReference>
<dbReference type="OrthoDB" id="9763792at2"/>
<dbReference type="SUPFAM" id="SSF52540">
    <property type="entry name" value="P-loop containing nucleoside triphosphate hydrolases"/>
    <property type="match status" value="1"/>
</dbReference>
<feature type="modified residue" description="4-aspartylphosphate" evidence="11">
    <location>
        <position position="53"/>
    </location>
</feature>
<dbReference type="PROSITE" id="PS00688">
    <property type="entry name" value="SIGMA54_INTERACT_3"/>
    <property type="match status" value="1"/>
</dbReference>
<evidence type="ECO:0000256" key="11">
    <source>
        <dbReference type="PROSITE-ProRule" id="PRU00169"/>
    </source>
</evidence>
<dbReference type="PANTHER" id="PTHR32071">
    <property type="entry name" value="TRANSCRIPTIONAL REGULATORY PROTEIN"/>
    <property type="match status" value="1"/>
</dbReference>
<dbReference type="PROSITE" id="PS50045">
    <property type="entry name" value="SIGMA54_INTERACT_4"/>
    <property type="match status" value="1"/>
</dbReference>
<protein>
    <submittedName>
        <fullName evidence="14">Two component, sigma54 specific, transcriptional regulator, Fis family</fullName>
    </submittedName>
</protein>
<evidence type="ECO:0000256" key="10">
    <source>
        <dbReference type="ARBA" id="ARBA00023163"/>
    </source>
</evidence>
<dbReference type="FunFam" id="1.10.8.60:FF:000014">
    <property type="entry name" value="DNA-binding transcriptional regulator NtrC"/>
    <property type="match status" value="1"/>
</dbReference>
<dbReference type="InterPro" id="IPR025662">
    <property type="entry name" value="Sigma_54_int_dom_ATP-bd_1"/>
</dbReference>
<evidence type="ECO:0000256" key="9">
    <source>
        <dbReference type="ARBA" id="ARBA00023159"/>
    </source>
</evidence>
<evidence type="ECO:0000259" key="13">
    <source>
        <dbReference type="PROSITE" id="PS50110"/>
    </source>
</evidence>
<keyword evidence="2" id="KW-0963">Cytoplasm</keyword>
<dbReference type="InterPro" id="IPR009057">
    <property type="entry name" value="Homeodomain-like_sf"/>
</dbReference>
<keyword evidence="5" id="KW-0067">ATP-binding</keyword>
<dbReference type="InterPro" id="IPR058031">
    <property type="entry name" value="AAA_lid_NorR"/>
</dbReference>
<dbReference type="Pfam" id="PF00158">
    <property type="entry name" value="Sigma54_activat"/>
    <property type="match status" value="1"/>
</dbReference>
<keyword evidence="8" id="KW-0238">DNA-binding</keyword>
<evidence type="ECO:0000256" key="8">
    <source>
        <dbReference type="ARBA" id="ARBA00023125"/>
    </source>
</evidence>
<keyword evidence="6" id="KW-0902">Two-component regulatory system</keyword>
<evidence type="ECO:0000256" key="7">
    <source>
        <dbReference type="ARBA" id="ARBA00023015"/>
    </source>
</evidence>